<comment type="caution">
    <text evidence="1">The sequence shown here is derived from an EMBL/GenBank/DDBJ whole genome shotgun (WGS) entry which is preliminary data.</text>
</comment>
<dbReference type="Proteomes" id="UP000805193">
    <property type="component" value="Unassembled WGS sequence"/>
</dbReference>
<protein>
    <submittedName>
        <fullName evidence="1">Uncharacterized protein</fullName>
    </submittedName>
</protein>
<dbReference type="EMBL" id="JABSTQ010009310">
    <property type="protein sequence ID" value="KAG0430573.1"/>
    <property type="molecule type" value="Genomic_DNA"/>
</dbReference>
<organism evidence="1 2">
    <name type="scientific">Ixodes persulcatus</name>
    <name type="common">Taiga tick</name>
    <dbReference type="NCBI Taxonomy" id="34615"/>
    <lineage>
        <taxon>Eukaryota</taxon>
        <taxon>Metazoa</taxon>
        <taxon>Ecdysozoa</taxon>
        <taxon>Arthropoda</taxon>
        <taxon>Chelicerata</taxon>
        <taxon>Arachnida</taxon>
        <taxon>Acari</taxon>
        <taxon>Parasitiformes</taxon>
        <taxon>Ixodida</taxon>
        <taxon>Ixodoidea</taxon>
        <taxon>Ixodidae</taxon>
        <taxon>Ixodinae</taxon>
        <taxon>Ixodes</taxon>
    </lineage>
</organism>
<name>A0AC60QCN5_IXOPE</name>
<keyword evidence="2" id="KW-1185">Reference proteome</keyword>
<sequence>MWLFDLSRPARFGDLPSYCHHSLDLSQETADRTFAGFVPKDVTRVTGAPRSMRSVFLAARWVTLLSPAEVDVHLRLPTSTANVEHRILDMDVAVAATLGSTTATDKSKTSALRL</sequence>
<evidence type="ECO:0000313" key="1">
    <source>
        <dbReference type="EMBL" id="KAG0430573.1"/>
    </source>
</evidence>
<reference evidence="1 2" key="1">
    <citation type="journal article" date="2020" name="Cell">
        <title>Large-Scale Comparative Analyses of Tick Genomes Elucidate Their Genetic Diversity and Vector Capacities.</title>
        <authorList>
            <consortium name="Tick Genome and Microbiome Consortium (TIGMIC)"/>
            <person name="Jia N."/>
            <person name="Wang J."/>
            <person name="Shi W."/>
            <person name="Du L."/>
            <person name="Sun Y."/>
            <person name="Zhan W."/>
            <person name="Jiang J.F."/>
            <person name="Wang Q."/>
            <person name="Zhang B."/>
            <person name="Ji P."/>
            <person name="Bell-Sakyi L."/>
            <person name="Cui X.M."/>
            <person name="Yuan T.T."/>
            <person name="Jiang B.G."/>
            <person name="Yang W.F."/>
            <person name="Lam T.T."/>
            <person name="Chang Q.C."/>
            <person name="Ding S.J."/>
            <person name="Wang X.J."/>
            <person name="Zhu J.G."/>
            <person name="Ruan X.D."/>
            <person name="Zhao L."/>
            <person name="Wei J.T."/>
            <person name="Ye R.Z."/>
            <person name="Que T.C."/>
            <person name="Du C.H."/>
            <person name="Zhou Y.H."/>
            <person name="Cheng J.X."/>
            <person name="Dai P.F."/>
            <person name="Guo W.B."/>
            <person name="Han X.H."/>
            <person name="Huang E.J."/>
            <person name="Li L.F."/>
            <person name="Wei W."/>
            <person name="Gao Y.C."/>
            <person name="Liu J.Z."/>
            <person name="Shao H.Z."/>
            <person name="Wang X."/>
            <person name="Wang C.C."/>
            <person name="Yang T.C."/>
            <person name="Huo Q.B."/>
            <person name="Li W."/>
            <person name="Chen H.Y."/>
            <person name="Chen S.E."/>
            <person name="Zhou L.G."/>
            <person name="Ni X.B."/>
            <person name="Tian J.H."/>
            <person name="Sheng Y."/>
            <person name="Liu T."/>
            <person name="Pan Y.S."/>
            <person name="Xia L.Y."/>
            <person name="Li J."/>
            <person name="Zhao F."/>
            <person name="Cao W.C."/>
        </authorList>
    </citation>
    <scope>NUCLEOTIDE SEQUENCE [LARGE SCALE GENOMIC DNA]</scope>
    <source>
        <strain evidence="1">Iper-2018</strain>
    </source>
</reference>
<gene>
    <name evidence="1" type="ORF">HPB47_022581</name>
</gene>
<evidence type="ECO:0000313" key="2">
    <source>
        <dbReference type="Proteomes" id="UP000805193"/>
    </source>
</evidence>
<proteinExistence type="predicted"/>
<accession>A0AC60QCN5</accession>